<dbReference type="InterPro" id="IPR036390">
    <property type="entry name" value="WH_DNA-bd_sf"/>
</dbReference>
<keyword evidence="7" id="KW-0479">Metal-binding</keyword>
<comment type="cofactor">
    <cofactor evidence="7">
        <name>Zn(2+)</name>
        <dbReference type="ChEBI" id="CHEBI:29105"/>
    </cofactor>
    <text evidence="7">Binds 1 zinc ion per subunit.</text>
</comment>
<dbReference type="CDD" id="cd07153">
    <property type="entry name" value="Fur_like"/>
    <property type="match status" value="1"/>
</dbReference>
<evidence type="ECO:0000256" key="3">
    <source>
        <dbReference type="ARBA" id="ARBA00022833"/>
    </source>
</evidence>
<evidence type="ECO:0000256" key="5">
    <source>
        <dbReference type="ARBA" id="ARBA00023125"/>
    </source>
</evidence>
<dbReference type="Proteomes" id="UP000228689">
    <property type="component" value="Unassembled WGS sequence"/>
</dbReference>
<evidence type="ECO:0000256" key="1">
    <source>
        <dbReference type="ARBA" id="ARBA00007957"/>
    </source>
</evidence>
<dbReference type="InterPro" id="IPR043135">
    <property type="entry name" value="Fur_C"/>
</dbReference>
<evidence type="ECO:0000256" key="2">
    <source>
        <dbReference type="ARBA" id="ARBA00022491"/>
    </source>
</evidence>
<evidence type="ECO:0000256" key="7">
    <source>
        <dbReference type="PIRSR" id="PIRSR602481-1"/>
    </source>
</evidence>
<dbReference type="PANTHER" id="PTHR33202:SF7">
    <property type="entry name" value="FERRIC UPTAKE REGULATION PROTEIN"/>
    <property type="match status" value="1"/>
</dbReference>
<evidence type="ECO:0000313" key="9">
    <source>
        <dbReference type="Proteomes" id="UP000228689"/>
    </source>
</evidence>
<dbReference type="SUPFAM" id="SSF46785">
    <property type="entry name" value="Winged helix' DNA-binding domain"/>
    <property type="match status" value="1"/>
</dbReference>
<keyword evidence="4" id="KW-0805">Transcription regulation</keyword>
<sequence length="144" mass="16994">MIIVSNKKMQIKLAPGKRLTRPKQIIIDYLSVKRQHITAEQLYGFLKGEQTTIGLATIYRNLNELSELGLVRRISYAGQPVFYEYCREPHAHFYCEQCHSIHDIQVPDNSIDNLKYWQGHYIKETKIELRGICEKCLKEYFIMK</sequence>
<organism evidence="8 9">
    <name type="scientific">Candidatus Komeilibacteria bacterium CG_4_10_14_0_8_um_filter_37_78</name>
    <dbReference type="NCBI Taxonomy" id="1974471"/>
    <lineage>
        <taxon>Bacteria</taxon>
        <taxon>Candidatus Komeiliibacteriota</taxon>
    </lineage>
</organism>
<comment type="similarity">
    <text evidence="1">Belongs to the Fur family.</text>
</comment>
<evidence type="ECO:0000256" key="4">
    <source>
        <dbReference type="ARBA" id="ARBA00023015"/>
    </source>
</evidence>
<dbReference type="AlphaFoldDB" id="A0A2M7RAU8"/>
<feature type="binding site" evidence="7">
    <location>
        <position position="136"/>
    </location>
    <ligand>
        <name>Zn(2+)</name>
        <dbReference type="ChEBI" id="CHEBI:29105"/>
    </ligand>
</feature>
<dbReference type="Gene3D" id="3.30.1490.190">
    <property type="match status" value="1"/>
</dbReference>
<dbReference type="Gene3D" id="1.10.10.10">
    <property type="entry name" value="Winged helix-like DNA-binding domain superfamily/Winged helix DNA-binding domain"/>
    <property type="match status" value="1"/>
</dbReference>
<protein>
    <submittedName>
        <fullName evidence="8">Transcriptional repressor</fullName>
    </submittedName>
</protein>
<dbReference type="GO" id="GO:1900376">
    <property type="term" value="P:regulation of secondary metabolite biosynthetic process"/>
    <property type="evidence" value="ECO:0007669"/>
    <property type="project" value="TreeGrafter"/>
</dbReference>
<dbReference type="InterPro" id="IPR002481">
    <property type="entry name" value="FUR"/>
</dbReference>
<feature type="binding site" evidence="7">
    <location>
        <position position="133"/>
    </location>
    <ligand>
        <name>Zn(2+)</name>
        <dbReference type="ChEBI" id="CHEBI:29105"/>
    </ligand>
</feature>
<feature type="binding site" evidence="7">
    <location>
        <position position="98"/>
    </location>
    <ligand>
        <name>Zn(2+)</name>
        <dbReference type="ChEBI" id="CHEBI:29105"/>
    </ligand>
</feature>
<evidence type="ECO:0000313" key="8">
    <source>
        <dbReference type="EMBL" id="PIY93909.1"/>
    </source>
</evidence>
<dbReference type="EMBL" id="PFMC01000081">
    <property type="protein sequence ID" value="PIY93909.1"/>
    <property type="molecule type" value="Genomic_DNA"/>
</dbReference>
<dbReference type="PANTHER" id="PTHR33202">
    <property type="entry name" value="ZINC UPTAKE REGULATION PROTEIN"/>
    <property type="match status" value="1"/>
</dbReference>
<feature type="binding site" evidence="7">
    <location>
        <position position="95"/>
    </location>
    <ligand>
        <name>Zn(2+)</name>
        <dbReference type="ChEBI" id="CHEBI:29105"/>
    </ligand>
</feature>
<dbReference type="InterPro" id="IPR036388">
    <property type="entry name" value="WH-like_DNA-bd_sf"/>
</dbReference>
<dbReference type="GO" id="GO:0008270">
    <property type="term" value="F:zinc ion binding"/>
    <property type="evidence" value="ECO:0007669"/>
    <property type="project" value="TreeGrafter"/>
</dbReference>
<keyword evidence="2" id="KW-0678">Repressor</keyword>
<reference evidence="9" key="1">
    <citation type="submission" date="2017-09" db="EMBL/GenBank/DDBJ databases">
        <title>Depth-based differentiation of microbial function through sediment-hosted aquifers and enrichment of novel symbionts in the deep terrestrial subsurface.</title>
        <authorList>
            <person name="Probst A.J."/>
            <person name="Ladd B."/>
            <person name="Jarett J.K."/>
            <person name="Geller-Mcgrath D.E."/>
            <person name="Sieber C.M.K."/>
            <person name="Emerson J.B."/>
            <person name="Anantharaman K."/>
            <person name="Thomas B.C."/>
            <person name="Malmstrom R."/>
            <person name="Stieglmeier M."/>
            <person name="Klingl A."/>
            <person name="Woyke T."/>
            <person name="Ryan C.M."/>
            <person name="Banfield J.F."/>
        </authorList>
    </citation>
    <scope>NUCLEOTIDE SEQUENCE [LARGE SCALE GENOMIC DNA]</scope>
</reference>
<dbReference type="GO" id="GO:0003700">
    <property type="term" value="F:DNA-binding transcription factor activity"/>
    <property type="evidence" value="ECO:0007669"/>
    <property type="project" value="InterPro"/>
</dbReference>
<keyword evidence="5" id="KW-0238">DNA-binding</keyword>
<gene>
    <name evidence="8" type="ORF">COY67_03470</name>
</gene>
<keyword evidence="6" id="KW-0804">Transcription</keyword>
<dbReference type="GO" id="GO:0000976">
    <property type="term" value="F:transcription cis-regulatory region binding"/>
    <property type="evidence" value="ECO:0007669"/>
    <property type="project" value="TreeGrafter"/>
</dbReference>
<accession>A0A2M7RAU8</accession>
<dbReference type="GO" id="GO:0045892">
    <property type="term" value="P:negative regulation of DNA-templated transcription"/>
    <property type="evidence" value="ECO:0007669"/>
    <property type="project" value="TreeGrafter"/>
</dbReference>
<evidence type="ECO:0000256" key="6">
    <source>
        <dbReference type="ARBA" id="ARBA00023163"/>
    </source>
</evidence>
<name>A0A2M7RAU8_9BACT</name>
<keyword evidence="3 7" id="KW-0862">Zinc</keyword>
<dbReference type="Pfam" id="PF01475">
    <property type="entry name" value="FUR"/>
    <property type="match status" value="1"/>
</dbReference>
<comment type="caution">
    <text evidence="8">The sequence shown here is derived from an EMBL/GenBank/DDBJ whole genome shotgun (WGS) entry which is preliminary data.</text>
</comment>
<proteinExistence type="inferred from homology"/>